<name>A0AAP5IGK3_9CYAN</name>
<dbReference type="RefSeq" id="WP_208343566.1">
    <property type="nucleotide sequence ID" value="NZ_CAWQFN010000329.1"/>
</dbReference>
<dbReference type="Proteomes" id="UP000667802">
    <property type="component" value="Unassembled WGS sequence"/>
</dbReference>
<comment type="caution">
    <text evidence="2">The sequence shown here is derived from an EMBL/GenBank/DDBJ whole genome shotgun (WGS) entry which is preliminary data.</text>
</comment>
<evidence type="ECO:0000313" key="2">
    <source>
        <dbReference type="EMBL" id="MDR9900219.1"/>
    </source>
</evidence>
<evidence type="ECO:0000259" key="1">
    <source>
        <dbReference type="Pfam" id="PF19955"/>
    </source>
</evidence>
<dbReference type="Pfam" id="PF14516">
    <property type="entry name" value="AAA_35"/>
    <property type="match status" value="1"/>
</dbReference>
<keyword evidence="3" id="KW-1185">Reference proteome</keyword>
<dbReference type="Pfam" id="PF19955">
    <property type="entry name" value="EAD1"/>
    <property type="match status" value="1"/>
</dbReference>
<feature type="domain" description="Effector-associated" evidence="1">
    <location>
        <begin position="1"/>
        <end position="84"/>
    </location>
</feature>
<protein>
    <submittedName>
        <fullName evidence="2">AAA-like domain-containing protein</fullName>
    </submittedName>
</protein>
<dbReference type="InterPro" id="IPR045430">
    <property type="entry name" value="EAD1"/>
</dbReference>
<dbReference type="AlphaFoldDB" id="A0AAP5IGK3"/>
<dbReference type="InterPro" id="IPR027417">
    <property type="entry name" value="P-loop_NTPase"/>
</dbReference>
<organism evidence="2 3">
    <name type="scientific">Aetokthonos hydrillicola Thurmond2011</name>
    <dbReference type="NCBI Taxonomy" id="2712845"/>
    <lineage>
        <taxon>Bacteria</taxon>
        <taxon>Bacillati</taxon>
        <taxon>Cyanobacteriota</taxon>
        <taxon>Cyanophyceae</taxon>
        <taxon>Nostocales</taxon>
        <taxon>Hapalosiphonaceae</taxon>
        <taxon>Aetokthonos</taxon>
    </lineage>
</organism>
<proteinExistence type="predicted"/>
<sequence>MGLSGQQRKQLQEALIDAFPTTASLEQMLAFGLDKNLRAIAGEGSLQDIVFKLIQAANAQGWVEDLVCAARESNPGNTTLQNVALWIENSCIEPDTNIYIERPPIEEKCYKAIVQPGALIRIKAPQKMGKTLLLEKLLDYARQQGYQTAKLDLKLADSSTLFDLKTFLTWLCLNVSDSLNLEDKVSEYWQDSLGLNTSCTRYFQRYLLPNINTSVVFAIDNCERLFQHAKIFPEFCLLLRSWYETAKQGDRMGKIWKKLRLVVVNSTEIYPTLDINRSPFNVGLAIDLPEFNQQQLQEMVKLYGLDAQLNENGLSQLVKLVGGHPYLVQEAMASLKSQESSLEELLTLAPTEQGIFSYHLRQQLESLQIDSQLQEGYRRVITVDKPVQLNPEITFKLHSLGLVKIVRNDCISSCELYRQYFLVRLG</sequence>
<gene>
    <name evidence="2" type="ORF">G7B40_037565</name>
</gene>
<accession>A0AAP5IGK3</accession>
<reference evidence="3" key="1">
    <citation type="journal article" date="2021" name="Science">
        <title>Hunting the eagle killer: A cyanobacterial neurotoxin causes vacuolar myelinopathy.</title>
        <authorList>
            <person name="Breinlinger S."/>
            <person name="Phillips T.J."/>
            <person name="Haram B.N."/>
            <person name="Mares J."/>
            <person name="Martinez Yerena J.A."/>
            <person name="Hrouzek P."/>
            <person name="Sobotka R."/>
            <person name="Henderson W.M."/>
            <person name="Schmieder P."/>
            <person name="Williams S.M."/>
            <person name="Lauderdale J.D."/>
            <person name="Wilde H.D."/>
            <person name="Gerrin W."/>
            <person name="Kust A."/>
            <person name="Washington J.W."/>
            <person name="Wagner C."/>
            <person name="Geier B."/>
            <person name="Liebeke M."/>
            <person name="Enke H."/>
            <person name="Niedermeyer T.H.J."/>
            <person name="Wilde S.B."/>
        </authorList>
    </citation>
    <scope>NUCLEOTIDE SEQUENCE [LARGE SCALE GENOMIC DNA]</scope>
    <source>
        <strain evidence="3">Thurmond2011</strain>
    </source>
</reference>
<evidence type="ECO:0000313" key="3">
    <source>
        <dbReference type="Proteomes" id="UP000667802"/>
    </source>
</evidence>
<dbReference type="SUPFAM" id="SSF52540">
    <property type="entry name" value="P-loop containing nucleoside triphosphate hydrolases"/>
    <property type="match status" value="1"/>
</dbReference>
<dbReference type="EMBL" id="JAALHA020000032">
    <property type="protein sequence ID" value="MDR9900219.1"/>
    <property type="molecule type" value="Genomic_DNA"/>
</dbReference>